<dbReference type="Proteomes" id="UP000198861">
    <property type="component" value="Unassembled WGS sequence"/>
</dbReference>
<gene>
    <name evidence="3" type="ORF">SAMN04244571_04402</name>
</gene>
<dbReference type="EMBL" id="FOKJ01000128">
    <property type="protein sequence ID" value="SFB62377.1"/>
    <property type="molecule type" value="Genomic_DNA"/>
</dbReference>
<dbReference type="Pfam" id="PF01012">
    <property type="entry name" value="ETF"/>
    <property type="match status" value="1"/>
</dbReference>
<name>A0A1I1CIS9_9GAMM</name>
<feature type="domain" description="Electron transfer flavoprotein alpha/beta-subunit N-terminal" evidence="2">
    <location>
        <begin position="3"/>
        <end position="53"/>
    </location>
</feature>
<proteinExistence type="predicted"/>
<dbReference type="SUPFAM" id="SSF52402">
    <property type="entry name" value="Adenine nucleotide alpha hydrolases-like"/>
    <property type="match status" value="1"/>
</dbReference>
<evidence type="ECO:0000259" key="2">
    <source>
        <dbReference type="Pfam" id="PF01012"/>
    </source>
</evidence>
<keyword evidence="1" id="KW-0813">Transport</keyword>
<accession>A0A1I1CIS9</accession>
<comment type="caution">
    <text evidence="3">The sequence shown here is derived from an EMBL/GenBank/DDBJ whole genome shotgun (WGS) entry which is preliminary data.</text>
</comment>
<dbReference type="InterPro" id="IPR014730">
    <property type="entry name" value="ETF_a/b_N"/>
</dbReference>
<keyword evidence="4" id="KW-1185">Reference proteome</keyword>
<organism evidence="3 4">
    <name type="scientific">Azotobacter beijerinckii</name>
    <dbReference type="NCBI Taxonomy" id="170623"/>
    <lineage>
        <taxon>Bacteria</taxon>
        <taxon>Pseudomonadati</taxon>
        <taxon>Pseudomonadota</taxon>
        <taxon>Gammaproteobacteria</taxon>
        <taxon>Pseudomonadales</taxon>
        <taxon>Pseudomonadaceae</taxon>
        <taxon>Azotobacter</taxon>
    </lineage>
</organism>
<protein>
    <submittedName>
        <fullName evidence="3">Electron transfer flavoprotein domain-containing protein</fullName>
    </submittedName>
</protein>
<dbReference type="Gene3D" id="3.40.50.620">
    <property type="entry name" value="HUPs"/>
    <property type="match status" value="1"/>
</dbReference>
<feature type="non-terminal residue" evidence="3">
    <location>
        <position position="54"/>
    </location>
</feature>
<reference evidence="3 4" key="1">
    <citation type="submission" date="2016-10" db="EMBL/GenBank/DDBJ databases">
        <authorList>
            <person name="Varghese N."/>
            <person name="Submissions S."/>
        </authorList>
    </citation>
    <scope>NUCLEOTIDE SEQUENCE [LARGE SCALE GENOMIC DNA]</scope>
    <source>
        <strain evidence="3 4">DSM 282</strain>
    </source>
</reference>
<keyword evidence="1" id="KW-0249">Electron transport</keyword>
<evidence type="ECO:0000313" key="3">
    <source>
        <dbReference type="EMBL" id="SFB62377.1"/>
    </source>
</evidence>
<sequence>MAILVIAEHDNAVLAAATLNTVAAAQRIGGDIHVLVAGSGCSAVAESAAKIAGV</sequence>
<evidence type="ECO:0000313" key="4">
    <source>
        <dbReference type="Proteomes" id="UP000198861"/>
    </source>
</evidence>
<evidence type="ECO:0000256" key="1">
    <source>
        <dbReference type="ARBA" id="ARBA00022982"/>
    </source>
</evidence>
<dbReference type="InterPro" id="IPR014729">
    <property type="entry name" value="Rossmann-like_a/b/a_fold"/>
</dbReference>